<evidence type="ECO:0000313" key="3">
    <source>
        <dbReference type="Proteomes" id="UP001608902"/>
    </source>
</evidence>
<evidence type="ECO:0000313" key="2">
    <source>
        <dbReference type="EMBL" id="MFH4975710.1"/>
    </source>
</evidence>
<keyword evidence="1" id="KW-0732">Signal</keyword>
<reference evidence="2 3" key="1">
    <citation type="submission" date="2024-08" db="EMBL/GenBank/DDBJ databases">
        <title>Gnathostoma spinigerum genome.</title>
        <authorList>
            <person name="Gonzalez-Bertolin B."/>
            <person name="Monzon S."/>
            <person name="Zaballos A."/>
            <person name="Jimenez P."/>
            <person name="Dekumyoy P."/>
            <person name="Varona S."/>
            <person name="Cuesta I."/>
            <person name="Sumanam S."/>
            <person name="Adisakwattana P."/>
            <person name="Gasser R.B."/>
            <person name="Hernandez-Gonzalez A."/>
            <person name="Young N.D."/>
            <person name="Perteguer M.J."/>
        </authorList>
    </citation>
    <scope>NUCLEOTIDE SEQUENCE [LARGE SCALE GENOMIC DNA]</scope>
    <source>
        <strain evidence="2">AL3</strain>
        <tissue evidence="2">Liver</tissue>
    </source>
</reference>
<feature type="signal peptide" evidence="1">
    <location>
        <begin position="1"/>
        <end position="20"/>
    </location>
</feature>
<proteinExistence type="predicted"/>
<dbReference type="EMBL" id="JBGFUD010001075">
    <property type="protein sequence ID" value="MFH4975710.1"/>
    <property type="molecule type" value="Genomic_DNA"/>
</dbReference>
<dbReference type="AlphaFoldDB" id="A0ABD6E6I4"/>
<sequence>MVFVASCGLLFFLFVTVDNAELYYPSYDLRSHEFRVSQPSAWMSGRVQRLPDDEFNDELMVRQVRNQLSQLNRLLKKPIFNFANLFRRPF</sequence>
<gene>
    <name evidence="2" type="ORF">AB6A40_002419</name>
</gene>
<feature type="chain" id="PRO_5044843998" evidence="1">
    <location>
        <begin position="21"/>
        <end position="90"/>
    </location>
</feature>
<accession>A0ABD6E6I4</accession>
<organism evidence="2 3">
    <name type="scientific">Gnathostoma spinigerum</name>
    <dbReference type="NCBI Taxonomy" id="75299"/>
    <lineage>
        <taxon>Eukaryota</taxon>
        <taxon>Metazoa</taxon>
        <taxon>Ecdysozoa</taxon>
        <taxon>Nematoda</taxon>
        <taxon>Chromadorea</taxon>
        <taxon>Rhabditida</taxon>
        <taxon>Spirurina</taxon>
        <taxon>Gnathostomatomorpha</taxon>
        <taxon>Gnathostomatoidea</taxon>
        <taxon>Gnathostomatidae</taxon>
        <taxon>Gnathostoma</taxon>
    </lineage>
</organism>
<protein>
    <submittedName>
        <fullName evidence="2">Uncharacterized protein</fullName>
    </submittedName>
</protein>
<dbReference type="Proteomes" id="UP001608902">
    <property type="component" value="Unassembled WGS sequence"/>
</dbReference>
<name>A0ABD6E6I4_9BILA</name>
<keyword evidence="3" id="KW-1185">Reference proteome</keyword>
<comment type="caution">
    <text evidence="2">The sequence shown here is derived from an EMBL/GenBank/DDBJ whole genome shotgun (WGS) entry which is preliminary data.</text>
</comment>
<evidence type="ECO:0000256" key="1">
    <source>
        <dbReference type="SAM" id="SignalP"/>
    </source>
</evidence>